<dbReference type="Proteomes" id="UP000595663">
    <property type="component" value="Chromosome"/>
</dbReference>
<organism evidence="1 2">
    <name type="scientific">Amphritea japonica ATCC BAA-1530</name>
    <dbReference type="NCBI Taxonomy" id="1278309"/>
    <lineage>
        <taxon>Bacteria</taxon>
        <taxon>Pseudomonadati</taxon>
        <taxon>Pseudomonadota</taxon>
        <taxon>Gammaproteobacteria</taxon>
        <taxon>Oceanospirillales</taxon>
        <taxon>Oceanospirillaceae</taxon>
        <taxon>Amphritea</taxon>
    </lineage>
</organism>
<protein>
    <submittedName>
        <fullName evidence="1">Uncharacterized protein</fullName>
    </submittedName>
</protein>
<reference evidence="1 2" key="1">
    <citation type="journal article" date="2008" name="Int. J. Syst. Evol. Microbiol.">
        <title>Amphritea japonica sp. nov. and Amphritea balenae sp. nov., isolated from the sediment adjacent to sperm whale carcasses off Kagoshima, Japan.</title>
        <authorList>
            <person name="Miyazaki M."/>
            <person name="Nogi Y."/>
            <person name="Fujiwara Y."/>
            <person name="Kawato M."/>
            <person name="Nagahama T."/>
            <person name="Kubokawa K."/>
            <person name="Horikoshi K."/>
        </authorList>
    </citation>
    <scope>NUCLEOTIDE SEQUENCE [LARGE SCALE GENOMIC DNA]</scope>
    <source>
        <strain evidence="1 2">ATCC BAA-1530</strain>
    </source>
</reference>
<dbReference type="AlphaFoldDB" id="A0A7R6SU86"/>
<evidence type="ECO:0000313" key="1">
    <source>
        <dbReference type="EMBL" id="BBB27437.1"/>
    </source>
</evidence>
<dbReference type="OrthoDB" id="6869598at2"/>
<proteinExistence type="predicted"/>
<evidence type="ECO:0000313" key="2">
    <source>
        <dbReference type="Proteomes" id="UP000595663"/>
    </source>
</evidence>
<dbReference type="EMBL" id="AP014545">
    <property type="protein sequence ID" value="BBB27437.1"/>
    <property type="molecule type" value="Genomic_DNA"/>
</dbReference>
<dbReference type="RefSeq" id="WP_019622657.1">
    <property type="nucleotide sequence ID" value="NZ_AP014545.1"/>
</dbReference>
<gene>
    <name evidence="1" type="ORF">AMJAP_2851</name>
</gene>
<dbReference type="KEGG" id="ajp:AMJAP_2851"/>
<keyword evidence="2" id="KW-1185">Reference proteome</keyword>
<sequence length="150" mass="17323">MSNDINQITQQIETYFDGIEQQIFSGEQFAQWRGSFEVKKIYIKKENADIKCDLDVRLQHWPEGVVVKVYKHKALAVLPSVNDESIAREHLKQEPMPSKFWKGTFYFSLRTDLDDARYVLREGNEMTDVDAGTCLAMLKGFIEEVEGILA</sequence>
<accession>A0A7R6SU86</accession>
<name>A0A7R6SU86_9GAMM</name>